<evidence type="ECO:0000256" key="2">
    <source>
        <dbReference type="ARBA" id="ARBA00022448"/>
    </source>
</evidence>
<gene>
    <name evidence="8" type="primary">tetA_1</name>
    <name evidence="8" type="ORF">Pan216_16500</name>
</gene>
<keyword evidence="3 6" id="KW-0812">Transmembrane</keyword>
<dbReference type="AlphaFoldDB" id="A0A518B1E2"/>
<feature type="domain" description="Major facilitator superfamily (MFS) profile" evidence="7">
    <location>
        <begin position="28"/>
        <end position="426"/>
    </location>
</feature>
<reference evidence="8 9" key="1">
    <citation type="submission" date="2019-02" db="EMBL/GenBank/DDBJ databases">
        <title>Deep-cultivation of Planctomycetes and their phenomic and genomic characterization uncovers novel biology.</title>
        <authorList>
            <person name="Wiegand S."/>
            <person name="Jogler M."/>
            <person name="Boedeker C."/>
            <person name="Pinto D."/>
            <person name="Vollmers J."/>
            <person name="Rivas-Marin E."/>
            <person name="Kohn T."/>
            <person name="Peeters S.H."/>
            <person name="Heuer A."/>
            <person name="Rast P."/>
            <person name="Oberbeckmann S."/>
            <person name="Bunk B."/>
            <person name="Jeske O."/>
            <person name="Meyerdierks A."/>
            <person name="Storesund J.E."/>
            <person name="Kallscheuer N."/>
            <person name="Luecker S."/>
            <person name="Lage O.M."/>
            <person name="Pohl T."/>
            <person name="Merkel B.J."/>
            <person name="Hornburger P."/>
            <person name="Mueller R.-W."/>
            <person name="Bruemmer F."/>
            <person name="Labrenz M."/>
            <person name="Spormann A.M."/>
            <person name="Op den Camp H."/>
            <person name="Overmann J."/>
            <person name="Amann R."/>
            <person name="Jetten M.S.M."/>
            <person name="Mascher T."/>
            <person name="Medema M.H."/>
            <person name="Devos D.P."/>
            <person name="Kaster A.-K."/>
            <person name="Ovreas L."/>
            <person name="Rohde M."/>
            <person name="Galperin M.Y."/>
            <person name="Jogler C."/>
        </authorList>
    </citation>
    <scope>NUCLEOTIDE SEQUENCE [LARGE SCALE GENOMIC DNA]</scope>
    <source>
        <strain evidence="8 9">Pan216</strain>
    </source>
</reference>
<dbReference type="PROSITE" id="PS50850">
    <property type="entry name" value="MFS"/>
    <property type="match status" value="1"/>
</dbReference>
<feature type="transmembrane region" description="Helical" evidence="6">
    <location>
        <begin position="58"/>
        <end position="81"/>
    </location>
</feature>
<dbReference type="PRINTS" id="PR01035">
    <property type="entry name" value="TCRTETA"/>
</dbReference>
<dbReference type="Gene3D" id="1.20.1250.20">
    <property type="entry name" value="MFS general substrate transporter like domains"/>
    <property type="match status" value="1"/>
</dbReference>
<name>A0A518B1E2_9BACT</name>
<feature type="transmembrane region" description="Helical" evidence="6">
    <location>
        <begin position="128"/>
        <end position="150"/>
    </location>
</feature>
<dbReference type="PANTHER" id="PTHR23504">
    <property type="entry name" value="MAJOR FACILITATOR SUPERFAMILY DOMAIN-CONTAINING PROTEIN 10"/>
    <property type="match status" value="1"/>
</dbReference>
<keyword evidence="5 6" id="KW-0472">Membrane</keyword>
<feature type="transmembrane region" description="Helical" evidence="6">
    <location>
        <begin position="162"/>
        <end position="179"/>
    </location>
</feature>
<feature type="transmembrane region" description="Helical" evidence="6">
    <location>
        <begin position="373"/>
        <end position="396"/>
    </location>
</feature>
<accession>A0A518B1E2</accession>
<dbReference type="RefSeq" id="WP_145257197.1">
    <property type="nucleotide sequence ID" value="NZ_CP036279.1"/>
</dbReference>
<dbReference type="InterPro" id="IPR020846">
    <property type="entry name" value="MFS_dom"/>
</dbReference>
<keyword evidence="4 6" id="KW-1133">Transmembrane helix</keyword>
<dbReference type="InterPro" id="IPR001958">
    <property type="entry name" value="Tet-R_TetA/multi-R_MdtG-like"/>
</dbReference>
<organism evidence="8 9">
    <name type="scientific">Kolteria novifilia</name>
    <dbReference type="NCBI Taxonomy" id="2527975"/>
    <lineage>
        <taxon>Bacteria</taxon>
        <taxon>Pseudomonadati</taxon>
        <taxon>Planctomycetota</taxon>
        <taxon>Planctomycetia</taxon>
        <taxon>Kolteriales</taxon>
        <taxon>Kolteriaceae</taxon>
        <taxon>Kolteria</taxon>
    </lineage>
</organism>
<sequence>MPTRVVDPRRRSLREMAFSVVASDMAFFCTIVFLCFFSEALTSPVLAPYFLHPHIHPHILPGSTVALRAFILGGALSLYRFGEFAGSPILGHLSDCIGRKPVALFMFAAIAFGHLIGAYALHERIVDLLLVSQYVIGFFSVLLVLVFSEIARRQEGAEKTQAFGWVYLSTSLAFVFGPYLGGHLVDGIFSDTVNYARPYLAAAAINLLVCVLVVFFFPTKGPVERKSERFDPFEGFVDIMRVAAHRSLRRLLLVNFLLYLSIDFVFHFCFIYFVRVWSFNSAMTGEFQSVLSVAMVLTQAVVIKPLAMRHSRRRVTRAAAFGLSLMLLIVVLPQDYFWLYFIMPCVGVMMALATTNMSVLISDSVEHDIQGRVMGVAHSARVLGSALLSLIGGVLVGISPKLPILVGATAAFLAAMFLGSRRYRPMAAESVSSELSPSGSAVER</sequence>
<feature type="transmembrane region" description="Helical" evidence="6">
    <location>
        <begin position="402"/>
        <end position="419"/>
    </location>
</feature>
<dbReference type="SUPFAM" id="SSF103473">
    <property type="entry name" value="MFS general substrate transporter"/>
    <property type="match status" value="1"/>
</dbReference>
<keyword evidence="9" id="KW-1185">Reference proteome</keyword>
<evidence type="ECO:0000256" key="3">
    <source>
        <dbReference type="ARBA" id="ARBA00022692"/>
    </source>
</evidence>
<feature type="transmembrane region" description="Helical" evidence="6">
    <location>
        <begin position="199"/>
        <end position="217"/>
    </location>
</feature>
<evidence type="ECO:0000256" key="5">
    <source>
        <dbReference type="ARBA" id="ARBA00023136"/>
    </source>
</evidence>
<dbReference type="GO" id="GO:0016020">
    <property type="term" value="C:membrane"/>
    <property type="evidence" value="ECO:0007669"/>
    <property type="project" value="UniProtKB-SubCell"/>
</dbReference>
<keyword evidence="2" id="KW-0813">Transport</keyword>
<evidence type="ECO:0000259" key="7">
    <source>
        <dbReference type="PROSITE" id="PS50850"/>
    </source>
</evidence>
<evidence type="ECO:0000256" key="4">
    <source>
        <dbReference type="ARBA" id="ARBA00022989"/>
    </source>
</evidence>
<feature type="transmembrane region" description="Helical" evidence="6">
    <location>
        <begin position="315"/>
        <end position="332"/>
    </location>
</feature>
<dbReference type="EMBL" id="CP036279">
    <property type="protein sequence ID" value="QDU60798.1"/>
    <property type="molecule type" value="Genomic_DNA"/>
</dbReference>
<dbReference type="Pfam" id="PF07690">
    <property type="entry name" value="MFS_1"/>
    <property type="match status" value="1"/>
</dbReference>
<dbReference type="InterPro" id="IPR011701">
    <property type="entry name" value="MFS"/>
</dbReference>
<feature type="transmembrane region" description="Helical" evidence="6">
    <location>
        <begin position="338"/>
        <end position="361"/>
    </location>
</feature>
<dbReference type="KEGG" id="knv:Pan216_16500"/>
<feature type="transmembrane region" description="Helical" evidence="6">
    <location>
        <begin position="286"/>
        <end position="303"/>
    </location>
</feature>
<dbReference type="Proteomes" id="UP000317093">
    <property type="component" value="Chromosome"/>
</dbReference>
<dbReference type="PANTHER" id="PTHR23504:SF15">
    <property type="entry name" value="MAJOR FACILITATOR SUPERFAMILY (MFS) PROFILE DOMAIN-CONTAINING PROTEIN"/>
    <property type="match status" value="1"/>
</dbReference>
<proteinExistence type="predicted"/>
<dbReference type="GO" id="GO:0022857">
    <property type="term" value="F:transmembrane transporter activity"/>
    <property type="evidence" value="ECO:0007669"/>
    <property type="project" value="InterPro"/>
</dbReference>
<dbReference type="OrthoDB" id="9793283at2"/>
<evidence type="ECO:0000313" key="8">
    <source>
        <dbReference type="EMBL" id="QDU60798.1"/>
    </source>
</evidence>
<dbReference type="InterPro" id="IPR036259">
    <property type="entry name" value="MFS_trans_sf"/>
</dbReference>
<feature type="transmembrane region" description="Helical" evidence="6">
    <location>
        <begin position="102"/>
        <end position="122"/>
    </location>
</feature>
<feature type="transmembrane region" description="Helical" evidence="6">
    <location>
        <begin position="251"/>
        <end position="274"/>
    </location>
</feature>
<comment type="subcellular location">
    <subcellularLocation>
        <location evidence="1">Membrane</location>
        <topology evidence="1">Multi-pass membrane protein</topology>
    </subcellularLocation>
</comment>
<evidence type="ECO:0000256" key="1">
    <source>
        <dbReference type="ARBA" id="ARBA00004141"/>
    </source>
</evidence>
<protein>
    <submittedName>
        <fullName evidence="8">Tetracycline resistance protein, class B</fullName>
    </submittedName>
</protein>
<evidence type="ECO:0000313" key="9">
    <source>
        <dbReference type="Proteomes" id="UP000317093"/>
    </source>
</evidence>
<evidence type="ECO:0000256" key="6">
    <source>
        <dbReference type="SAM" id="Phobius"/>
    </source>
</evidence>